<evidence type="ECO:0000259" key="1">
    <source>
        <dbReference type="Pfam" id="PF07859"/>
    </source>
</evidence>
<reference evidence="3" key="1">
    <citation type="submission" date="2024-06" db="EMBL/GenBank/DDBJ databases">
        <title>Draft Genome Sequences of Epichloe bromicola Strains Isolated from Elymus ciliaris.</title>
        <authorList>
            <consortium name="Epichloe bromicola genome sequencing consortium"/>
            <person name="Miura A."/>
            <person name="Imano S."/>
            <person name="Ashida A."/>
            <person name="Sato I."/>
            <person name="Chiba S."/>
            <person name="Tanaka A."/>
            <person name="Camagna M."/>
            <person name="Takemoto D."/>
        </authorList>
    </citation>
    <scope>NUCLEOTIDE SEQUENCE [LARGE SCALE GENOMIC DNA]</scope>
    <source>
        <strain evidence="3">DP</strain>
    </source>
</reference>
<dbReference type="PANTHER" id="PTHR23025">
    <property type="entry name" value="TRIACYLGLYCEROL LIPASE"/>
    <property type="match status" value="1"/>
</dbReference>
<dbReference type="Gene3D" id="3.40.50.1820">
    <property type="entry name" value="alpha/beta hydrolase"/>
    <property type="match status" value="1"/>
</dbReference>
<name>A0ABQ0CK14_9HYPO</name>
<dbReference type="InterPro" id="IPR013094">
    <property type="entry name" value="AB_hydrolase_3"/>
</dbReference>
<dbReference type="SUPFAM" id="SSF53474">
    <property type="entry name" value="alpha/beta-Hydrolases"/>
    <property type="match status" value="1"/>
</dbReference>
<feature type="domain" description="Alpha/beta hydrolase fold-3" evidence="1">
    <location>
        <begin position="8"/>
        <end position="57"/>
    </location>
</feature>
<evidence type="ECO:0000313" key="3">
    <source>
        <dbReference type="Proteomes" id="UP001562357"/>
    </source>
</evidence>
<accession>A0ABQ0CK14</accession>
<protein>
    <recommendedName>
        <fullName evidence="1">Alpha/beta hydrolase fold-3 domain-containing protein</fullName>
    </recommendedName>
</protein>
<dbReference type="Proteomes" id="UP001562357">
    <property type="component" value="Unassembled WGS sequence"/>
</dbReference>
<dbReference type="PANTHER" id="PTHR23025:SF3">
    <property type="entry name" value="HORMONE-SENSITIVE LIPASE"/>
    <property type="match status" value="1"/>
</dbReference>
<comment type="caution">
    <text evidence="2">The sequence shown here is derived from an EMBL/GenBank/DDBJ whole genome shotgun (WGS) entry which is preliminary data.</text>
</comment>
<evidence type="ECO:0000313" key="2">
    <source>
        <dbReference type="EMBL" id="GAB0133773.1"/>
    </source>
</evidence>
<dbReference type="InterPro" id="IPR029058">
    <property type="entry name" value="AB_hydrolase_fold"/>
</dbReference>
<dbReference type="Pfam" id="PF07859">
    <property type="entry name" value="Abhydrolase_3"/>
    <property type="match status" value="1"/>
</dbReference>
<keyword evidence="3" id="KW-1185">Reference proteome</keyword>
<organism evidence="2 3">
    <name type="scientific">Epichloe bromicola</name>
    <dbReference type="NCBI Taxonomy" id="79588"/>
    <lineage>
        <taxon>Eukaryota</taxon>
        <taxon>Fungi</taxon>
        <taxon>Dikarya</taxon>
        <taxon>Ascomycota</taxon>
        <taxon>Pezizomycotina</taxon>
        <taxon>Sordariomycetes</taxon>
        <taxon>Hypocreomycetidae</taxon>
        <taxon>Hypocreales</taxon>
        <taxon>Clavicipitaceae</taxon>
        <taxon>Epichloe</taxon>
    </lineage>
</organism>
<proteinExistence type="predicted"/>
<gene>
    <name evidence="2" type="primary">g2170</name>
    <name evidence="2" type="ORF">EsDP_00002170</name>
</gene>
<dbReference type="EMBL" id="BAAFGZ010000055">
    <property type="protein sequence ID" value="GAB0133773.1"/>
    <property type="molecule type" value="Genomic_DNA"/>
</dbReference>
<sequence length="167" mass="19021">MSPGLMPDELLKKLPHLHMILCEYDMLLAEGIRFTQRLEHHNKPYTVRIVEGEGHGWDKPPPMAPKESVFIEYGKATDSIARWLGRGCETDKESIKIRSIGNQAEYTAGARLPHFDSRVIRTLYSRAYRTETREEEAVEEAVEEASEIPGLDDMLKRLIVPSGQKSD</sequence>